<dbReference type="InterPro" id="IPR023286">
    <property type="entry name" value="ABATE_dom_sf"/>
</dbReference>
<reference evidence="2 3" key="1">
    <citation type="submission" date="2022-12" db="EMBL/GenBank/DDBJ databases">
        <authorList>
            <person name="Muema E."/>
        </authorList>
    </citation>
    <scope>NUCLEOTIDE SEQUENCE [LARGE SCALE GENOMIC DNA]</scope>
    <source>
        <strain evidence="3">1326</strain>
    </source>
</reference>
<dbReference type="RefSeq" id="WP_337108432.1">
    <property type="nucleotide sequence ID" value="NZ_JAPYKS010000021.1"/>
</dbReference>
<dbReference type="Gene3D" id="1.10.3300.10">
    <property type="entry name" value="Jann2411-like domain"/>
    <property type="match status" value="1"/>
</dbReference>
<dbReference type="PANTHER" id="PTHR35525">
    <property type="entry name" value="BLL6575 PROTEIN"/>
    <property type="match status" value="1"/>
</dbReference>
<dbReference type="InterPro" id="IPR021005">
    <property type="entry name" value="Znf_CGNR"/>
</dbReference>
<evidence type="ECO:0000259" key="1">
    <source>
        <dbReference type="Pfam" id="PF11706"/>
    </source>
</evidence>
<protein>
    <submittedName>
        <fullName evidence="2">CGNR zinc finger domain-containing protein</fullName>
    </submittedName>
</protein>
<feature type="domain" description="Zinc finger CGNR" evidence="1">
    <location>
        <begin position="160"/>
        <end position="203"/>
    </location>
</feature>
<keyword evidence="3" id="KW-1185">Reference proteome</keyword>
<dbReference type="PANTHER" id="PTHR35525:SF3">
    <property type="entry name" value="BLL6575 PROTEIN"/>
    <property type="match status" value="1"/>
</dbReference>
<gene>
    <name evidence="2" type="ORF">O7A60_24950</name>
</gene>
<comment type="caution">
    <text evidence="2">The sequence shown here is derived from an EMBL/GenBank/DDBJ whole genome shotgun (WGS) entry which is preliminary data.</text>
</comment>
<organism evidence="2 3">
    <name type="scientific">Mesorhizobium salmacidum</name>
    <dbReference type="NCBI Taxonomy" id="3015171"/>
    <lineage>
        <taxon>Bacteria</taxon>
        <taxon>Pseudomonadati</taxon>
        <taxon>Pseudomonadota</taxon>
        <taxon>Alphaproteobacteria</taxon>
        <taxon>Hyphomicrobiales</taxon>
        <taxon>Phyllobacteriaceae</taxon>
        <taxon>Mesorhizobium</taxon>
    </lineage>
</organism>
<accession>A0ABU8L1Z6</accession>
<evidence type="ECO:0000313" key="2">
    <source>
        <dbReference type="EMBL" id="MEI9411989.1"/>
    </source>
</evidence>
<dbReference type="Pfam" id="PF07336">
    <property type="entry name" value="ABATE"/>
    <property type="match status" value="1"/>
</dbReference>
<dbReference type="SUPFAM" id="SSF160904">
    <property type="entry name" value="Jann2411-like"/>
    <property type="match status" value="1"/>
</dbReference>
<dbReference type="InterPro" id="IPR010852">
    <property type="entry name" value="ABATE"/>
</dbReference>
<dbReference type="Pfam" id="PF11706">
    <property type="entry name" value="zf-CGNR"/>
    <property type="match status" value="1"/>
</dbReference>
<dbReference type="EMBL" id="JAPYKS010000021">
    <property type="protein sequence ID" value="MEI9411989.1"/>
    <property type="molecule type" value="Genomic_DNA"/>
</dbReference>
<evidence type="ECO:0000313" key="3">
    <source>
        <dbReference type="Proteomes" id="UP001387293"/>
    </source>
</evidence>
<sequence>MGSPQILKKRQPAAVAKEDLAIRFVNTVAWRLRQAAEERLPTPAALLDWLDENGVRISNDPAEVTPERGGDLQRAQTAYGSAIALRETIYEILVAQIRNVTPAADHVEAFNRFLHHRPAALLEWRAGKFGWHGSHPDELDFCTPIAISAAELMTGPRAGRVKQCGDDRGCGWLFVDESRAQNRRWCSMGDCGNRAKASRHYARIRETRNAK</sequence>
<dbReference type="Proteomes" id="UP001387293">
    <property type="component" value="Unassembled WGS sequence"/>
</dbReference>
<proteinExistence type="predicted"/>
<name>A0ABU8L1Z6_9HYPH</name>